<protein>
    <submittedName>
        <fullName evidence="2">UBA domain containing 2</fullName>
    </submittedName>
</protein>
<dbReference type="Gene3D" id="1.10.8.10">
    <property type="entry name" value="DNA helicase RuvA subunit, C-terminal domain"/>
    <property type="match status" value="1"/>
</dbReference>
<dbReference type="Pfam" id="PF00627">
    <property type="entry name" value="UBA"/>
    <property type="match status" value="1"/>
</dbReference>
<dbReference type="Proteomes" id="UP000694406">
    <property type="component" value="Unplaced"/>
</dbReference>
<dbReference type="CDD" id="cd14305">
    <property type="entry name" value="UBA_UBAC2"/>
    <property type="match status" value="1"/>
</dbReference>
<sequence>MCYSSSLLKVYRILCVPSGIAKICARTLEPIFTSAEPSNEFGVGMGATIDIQRQQRMELLDRQILISQVAQMRRQRQGGIVNWNRFFPLLRHRPNANYLDNHPTVQPPAEVSEEQVARLMEMGFSRVDALEALRASNNDLNVATNFLLQH</sequence>
<proteinExistence type="predicted"/>
<name>A0A8C5T0B3_LATLA</name>
<dbReference type="SMART" id="SM00165">
    <property type="entry name" value="UBA"/>
    <property type="match status" value="1"/>
</dbReference>
<dbReference type="AlphaFoldDB" id="A0A8C5T0B3"/>
<dbReference type="GO" id="GO:0090090">
    <property type="term" value="P:negative regulation of canonical Wnt signaling pathway"/>
    <property type="evidence" value="ECO:0007669"/>
    <property type="project" value="Ensembl"/>
</dbReference>
<dbReference type="GO" id="GO:0005783">
    <property type="term" value="C:endoplasmic reticulum"/>
    <property type="evidence" value="ECO:0007669"/>
    <property type="project" value="Ensembl"/>
</dbReference>
<dbReference type="InterPro" id="IPR015940">
    <property type="entry name" value="UBA"/>
</dbReference>
<dbReference type="PROSITE" id="PS50030">
    <property type="entry name" value="UBA"/>
    <property type="match status" value="1"/>
</dbReference>
<dbReference type="SUPFAM" id="SSF46934">
    <property type="entry name" value="UBA-like"/>
    <property type="match status" value="1"/>
</dbReference>
<gene>
    <name evidence="2" type="primary">UBAC2</name>
</gene>
<evidence type="ECO:0000313" key="2">
    <source>
        <dbReference type="Ensembl" id="ENSLLTP00000024569.1"/>
    </source>
</evidence>
<dbReference type="GeneTree" id="ENSGT00950000182999"/>
<dbReference type="InterPro" id="IPR041928">
    <property type="entry name" value="UBA_UBAC2"/>
</dbReference>
<reference evidence="2" key="2">
    <citation type="submission" date="2025-09" db="UniProtKB">
        <authorList>
            <consortium name="Ensembl"/>
        </authorList>
    </citation>
    <scope>IDENTIFICATION</scope>
</reference>
<feature type="domain" description="UBA" evidence="1">
    <location>
        <begin position="110"/>
        <end position="150"/>
    </location>
</feature>
<dbReference type="InterPro" id="IPR009060">
    <property type="entry name" value="UBA-like_sf"/>
</dbReference>
<dbReference type="Ensembl" id="ENSLLTT00000025464.1">
    <property type="protein sequence ID" value="ENSLLTP00000024569.1"/>
    <property type="gene ID" value="ENSLLTG00000018067.1"/>
</dbReference>
<evidence type="ECO:0000313" key="3">
    <source>
        <dbReference type="Proteomes" id="UP000694406"/>
    </source>
</evidence>
<evidence type="ECO:0000259" key="1">
    <source>
        <dbReference type="PROSITE" id="PS50030"/>
    </source>
</evidence>
<dbReference type="GO" id="GO:0070972">
    <property type="term" value="P:protein localization to endoplasmic reticulum"/>
    <property type="evidence" value="ECO:0007669"/>
    <property type="project" value="Ensembl"/>
</dbReference>
<reference evidence="2" key="1">
    <citation type="submission" date="2025-08" db="UniProtKB">
        <authorList>
            <consortium name="Ensembl"/>
        </authorList>
    </citation>
    <scope>IDENTIFICATION</scope>
</reference>
<dbReference type="GO" id="GO:1904153">
    <property type="term" value="P:negative regulation of retrograde protein transport, ER to cytosol"/>
    <property type="evidence" value="ECO:0007669"/>
    <property type="project" value="Ensembl"/>
</dbReference>
<accession>A0A8C5T0B3</accession>
<organism evidence="2 3">
    <name type="scientific">Laticauda laticaudata</name>
    <name type="common">Blue-ringed sea krait</name>
    <name type="synonym">Blue-lipped sea krait</name>
    <dbReference type="NCBI Taxonomy" id="8630"/>
    <lineage>
        <taxon>Eukaryota</taxon>
        <taxon>Metazoa</taxon>
        <taxon>Chordata</taxon>
        <taxon>Craniata</taxon>
        <taxon>Vertebrata</taxon>
        <taxon>Euteleostomi</taxon>
        <taxon>Lepidosauria</taxon>
        <taxon>Squamata</taxon>
        <taxon>Bifurcata</taxon>
        <taxon>Unidentata</taxon>
        <taxon>Episquamata</taxon>
        <taxon>Toxicofera</taxon>
        <taxon>Serpentes</taxon>
        <taxon>Colubroidea</taxon>
        <taxon>Elapidae</taxon>
        <taxon>Laticaudinae</taxon>
        <taxon>Laticauda</taxon>
    </lineage>
</organism>
<keyword evidence="3" id="KW-1185">Reference proteome</keyword>